<evidence type="ECO:0000313" key="3">
    <source>
        <dbReference type="Proteomes" id="UP000229081"/>
    </source>
</evidence>
<dbReference type="Pfam" id="PF07475">
    <property type="entry name" value="Hpr_kinase_C"/>
    <property type="match status" value="1"/>
</dbReference>
<organism evidence="2 3">
    <name type="scientific">Sphingomonas psychrotolerans</name>
    <dbReference type="NCBI Taxonomy" id="1327635"/>
    <lineage>
        <taxon>Bacteria</taxon>
        <taxon>Pseudomonadati</taxon>
        <taxon>Pseudomonadota</taxon>
        <taxon>Alphaproteobacteria</taxon>
        <taxon>Sphingomonadales</taxon>
        <taxon>Sphingomonadaceae</taxon>
        <taxon>Sphingomonas</taxon>
    </lineage>
</organism>
<dbReference type="SUPFAM" id="SSF53795">
    <property type="entry name" value="PEP carboxykinase-like"/>
    <property type="match status" value="1"/>
</dbReference>
<dbReference type="KEGG" id="sphc:CVN68_03980"/>
<dbReference type="AlphaFoldDB" id="A0A2K8MBH6"/>
<accession>A0A2K8MBH6</accession>
<keyword evidence="3" id="KW-1185">Reference proteome</keyword>
<dbReference type="Proteomes" id="UP000229081">
    <property type="component" value="Chromosome"/>
</dbReference>
<name>A0A2K8MBH6_9SPHN</name>
<feature type="domain" description="HPr kinase/phosphorylase C-terminal" evidence="1">
    <location>
        <begin position="11"/>
        <end position="88"/>
    </location>
</feature>
<dbReference type="InterPro" id="IPR027417">
    <property type="entry name" value="P-loop_NTPase"/>
</dbReference>
<dbReference type="OrthoDB" id="8326226at2"/>
<sequence length="147" mass="15576">MPEIRLSEVSSETVHGTCVAIGSRAVLIEGRSGEGKSDLALRLIDRGAALVADGQVICQRQEGALIACAPTHLAGRIEVRGLGIIEMPNVERVPVELLIVILDAPPRFPEDPRTRRIAGVNVPVLALAALEPSAPIKVELALKQAAR</sequence>
<dbReference type="GO" id="GO:0006109">
    <property type="term" value="P:regulation of carbohydrate metabolic process"/>
    <property type="evidence" value="ECO:0007669"/>
    <property type="project" value="InterPro"/>
</dbReference>
<dbReference type="GO" id="GO:0005524">
    <property type="term" value="F:ATP binding"/>
    <property type="evidence" value="ECO:0007669"/>
    <property type="project" value="InterPro"/>
</dbReference>
<dbReference type="PANTHER" id="PTHR30305:SF1">
    <property type="entry name" value="HPR KINASE_PHOSPHORYLASE"/>
    <property type="match status" value="1"/>
</dbReference>
<dbReference type="CDD" id="cd01918">
    <property type="entry name" value="HprK_C"/>
    <property type="match status" value="1"/>
</dbReference>
<evidence type="ECO:0000313" key="2">
    <source>
        <dbReference type="EMBL" id="ATY31242.1"/>
    </source>
</evidence>
<evidence type="ECO:0000259" key="1">
    <source>
        <dbReference type="Pfam" id="PF07475"/>
    </source>
</evidence>
<dbReference type="GO" id="GO:0000155">
    <property type="term" value="F:phosphorelay sensor kinase activity"/>
    <property type="evidence" value="ECO:0007669"/>
    <property type="project" value="InterPro"/>
</dbReference>
<dbReference type="EMBL" id="CP024923">
    <property type="protein sequence ID" value="ATY31242.1"/>
    <property type="molecule type" value="Genomic_DNA"/>
</dbReference>
<reference evidence="2 3" key="1">
    <citation type="submission" date="2017-11" db="EMBL/GenBank/DDBJ databases">
        <title>Complete genome sequence of Sphingomonas sp. Strain Cra20, a psychrotolerant potential plant growth promoting rhizobacteria.</title>
        <authorList>
            <person name="Luo Y."/>
        </authorList>
    </citation>
    <scope>NUCLEOTIDE SEQUENCE [LARGE SCALE GENOMIC DNA]</scope>
    <source>
        <strain evidence="2 3">Cra20</strain>
    </source>
</reference>
<protein>
    <submittedName>
        <fullName evidence="2">Aldolase</fullName>
    </submittedName>
</protein>
<gene>
    <name evidence="2" type="ORF">CVN68_03980</name>
</gene>
<proteinExistence type="predicted"/>
<dbReference type="PANTHER" id="PTHR30305">
    <property type="entry name" value="PROTEIN YJDM-RELATED"/>
    <property type="match status" value="1"/>
</dbReference>
<dbReference type="Gene3D" id="3.40.50.300">
    <property type="entry name" value="P-loop containing nucleotide triphosphate hydrolases"/>
    <property type="match status" value="1"/>
</dbReference>
<dbReference type="InterPro" id="IPR011104">
    <property type="entry name" value="Hpr_kin/Pase_C"/>
</dbReference>
<dbReference type="RefSeq" id="WP_100281053.1">
    <property type="nucleotide sequence ID" value="NZ_CP024923.1"/>
</dbReference>